<reference evidence="1" key="1">
    <citation type="journal article" date="2014" name="Nat. Commun.">
        <title>The tobacco genome sequence and its comparison with those of tomato and potato.</title>
        <authorList>
            <person name="Sierro N."/>
            <person name="Battey J.N."/>
            <person name="Ouadi S."/>
            <person name="Bakaher N."/>
            <person name="Bovet L."/>
            <person name="Willig A."/>
            <person name="Goepfert S."/>
            <person name="Peitsch M.C."/>
            <person name="Ivanov N.V."/>
        </authorList>
    </citation>
    <scope>NUCLEOTIDE SEQUENCE [LARGE SCALE GENOMIC DNA]</scope>
</reference>
<organism evidence="1 2">
    <name type="scientific">Nicotiana tabacum</name>
    <name type="common">Common tobacco</name>
    <dbReference type="NCBI Taxonomy" id="4097"/>
    <lineage>
        <taxon>Eukaryota</taxon>
        <taxon>Viridiplantae</taxon>
        <taxon>Streptophyta</taxon>
        <taxon>Embryophyta</taxon>
        <taxon>Tracheophyta</taxon>
        <taxon>Spermatophyta</taxon>
        <taxon>Magnoliopsida</taxon>
        <taxon>eudicotyledons</taxon>
        <taxon>Gunneridae</taxon>
        <taxon>Pentapetalae</taxon>
        <taxon>asterids</taxon>
        <taxon>lamiids</taxon>
        <taxon>Solanales</taxon>
        <taxon>Solanaceae</taxon>
        <taxon>Nicotianoideae</taxon>
        <taxon>Nicotianeae</taxon>
        <taxon>Nicotiana</taxon>
    </lineage>
</organism>
<gene>
    <name evidence="2" type="primary">LOC142162250</name>
</gene>
<sequence>MAKVLKENLDKAQNRMKVNADKKRTEREFNVGDWIRAVAYKLNLPPASMIHPVFHISQLKKRIGQQFIPSIDPPICSSDGQPLIEPIAVLDRRMVKNGNKASTQILVQWVNLLPEEATWEDYNFIVSQFPDFEML</sequence>
<evidence type="ECO:0000313" key="1">
    <source>
        <dbReference type="Proteomes" id="UP000790787"/>
    </source>
</evidence>
<evidence type="ECO:0000313" key="2">
    <source>
        <dbReference type="RefSeq" id="XP_075074681.1"/>
    </source>
</evidence>
<reference evidence="2" key="2">
    <citation type="submission" date="2025-08" db="UniProtKB">
        <authorList>
            <consortium name="RefSeq"/>
        </authorList>
    </citation>
    <scope>IDENTIFICATION</scope>
    <source>
        <tissue evidence="2">Leaf</tissue>
    </source>
</reference>
<keyword evidence="1" id="KW-1185">Reference proteome</keyword>
<dbReference type="Proteomes" id="UP000790787">
    <property type="component" value="Chromosome 7"/>
</dbReference>
<name>A0AC58RPQ4_TOBAC</name>
<protein>
    <submittedName>
        <fullName evidence="2">Uncharacterized protein LOC142162250</fullName>
    </submittedName>
</protein>
<dbReference type="RefSeq" id="XP_075074681.1">
    <property type="nucleotide sequence ID" value="XM_075218580.1"/>
</dbReference>
<proteinExistence type="predicted"/>
<accession>A0AC58RPQ4</accession>